<sequence>MSEYVSLTVDQLVRRRQNDCRTQLFINKVADPYAKAPPQETGPETHVAAMDIDPASHDEPIIKSEPNDNFEVAAVPVVHEGGADVNTMDTDMDMADMDLEIVDMEDIPLSDPIDEIIEREYDFVPEFPEEGDSDMNFDVPSPKELSTANQPLEPARPLAWPWTTLTSYARHQNQTALGRVGRFF</sequence>
<dbReference type="EMBL" id="JAWCUI010000094">
    <property type="protein sequence ID" value="KAL1888336.1"/>
    <property type="molecule type" value="Genomic_DNA"/>
</dbReference>
<evidence type="ECO:0000313" key="1">
    <source>
        <dbReference type="EMBL" id="KAL1888336.1"/>
    </source>
</evidence>
<organism evidence="1 2">
    <name type="scientific">Sporothrix stenoceras</name>
    <dbReference type="NCBI Taxonomy" id="5173"/>
    <lineage>
        <taxon>Eukaryota</taxon>
        <taxon>Fungi</taxon>
        <taxon>Dikarya</taxon>
        <taxon>Ascomycota</taxon>
        <taxon>Pezizomycotina</taxon>
        <taxon>Sordariomycetes</taxon>
        <taxon>Sordariomycetidae</taxon>
        <taxon>Ophiostomatales</taxon>
        <taxon>Ophiostomataceae</taxon>
        <taxon>Sporothrix</taxon>
    </lineage>
</organism>
<comment type="caution">
    <text evidence="1">The sequence shown here is derived from an EMBL/GenBank/DDBJ whole genome shotgun (WGS) entry which is preliminary data.</text>
</comment>
<proteinExistence type="predicted"/>
<evidence type="ECO:0000313" key="2">
    <source>
        <dbReference type="Proteomes" id="UP001583186"/>
    </source>
</evidence>
<gene>
    <name evidence="1" type="ORF">Sste5346_009616</name>
</gene>
<name>A0ABR3YJ41_9PEZI</name>
<reference evidence="1 2" key="1">
    <citation type="journal article" date="2024" name="IMA Fungus">
        <title>IMA Genome - F19 : A genome assembly and annotation guide to empower mycologists, including annotated draft genome sequences of Ceratocystis pirilliformis, Diaporthe australafricana, Fusarium ophioides, Paecilomyces lecythidis, and Sporothrix stenoceras.</title>
        <authorList>
            <person name="Aylward J."/>
            <person name="Wilson A.M."/>
            <person name="Visagie C.M."/>
            <person name="Spraker J."/>
            <person name="Barnes I."/>
            <person name="Buitendag C."/>
            <person name="Ceriani C."/>
            <person name="Del Mar Angel L."/>
            <person name="du Plessis D."/>
            <person name="Fuchs T."/>
            <person name="Gasser K."/>
            <person name="Kramer D."/>
            <person name="Li W."/>
            <person name="Munsamy K."/>
            <person name="Piso A."/>
            <person name="Price J.L."/>
            <person name="Sonnekus B."/>
            <person name="Thomas C."/>
            <person name="van der Nest A."/>
            <person name="van Dijk A."/>
            <person name="van Heerden A."/>
            <person name="van Vuuren N."/>
            <person name="Yilmaz N."/>
            <person name="Duong T.A."/>
            <person name="van der Merwe N.A."/>
            <person name="Wingfield M.J."/>
            <person name="Wingfield B.D."/>
        </authorList>
    </citation>
    <scope>NUCLEOTIDE SEQUENCE [LARGE SCALE GENOMIC DNA]</scope>
    <source>
        <strain evidence="1 2">CMW 5346</strain>
    </source>
</reference>
<protein>
    <submittedName>
        <fullName evidence="1">Uncharacterized protein</fullName>
    </submittedName>
</protein>
<accession>A0ABR3YJ41</accession>
<dbReference type="Proteomes" id="UP001583186">
    <property type="component" value="Unassembled WGS sequence"/>
</dbReference>
<keyword evidence="2" id="KW-1185">Reference proteome</keyword>